<comment type="caution">
    <text evidence="7">The sequence shown here is derived from an EMBL/GenBank/DDBJ whole genome shotgun (WGS) entry which is preliminary data.</text>
</comment>
<dbReference type="Gene3D" id="3.40.50.300">
    <property type="entry name" value="P-loop containing nucleotide triphosphate hydrolases"/>
    <property type="match status" value="1"/>
</dbReference>
<dbReference type="Pfam" id="PF08148">
    <property type="entry name" value="DSHCT"/>
    <property type="match status" value="1"/>
</dbReference>
<feature type="domain" description="Helicase C-terminal" evidence="6">
    <location>
        <begin position="117"/>
        <end position="288"/>
    </location>
</feature>
<feature type="region of interest" description="Disordered" evidence="5">
    <location>
        <begin position="1"/>
        <end position="61"/>
    </location>
</feature>
<dbReference type="Proteomes" id="UP000291404">
    <property type="component" value="Unassembled WGS sequence"/>
</dbReference>
<keyword evidence="1" id="KW-0547">Nucleotide-binding</keyword>
<feature type="compositionally biased region" description="Low complexity" evidence="5">
    <location>
        <begin position="658"/>
        <end position="710"/>
    </location>
</feature>
<dbReference type="InterPro" id="IPR012961">
    <property type="entry name" value="Ski2/MTR4_C"/>
</dbReference>
<keyword evidence="3 7" id="KW-0347">Helicase</keyword>
<evidence type="ECO:0000256" key="3">
    <source>
        <dbReference type="ARBA" id="ARBA00022806"/>
    </source>
</evidence>
<feature type="compositionally biased region" description="Low complexity" evidence="5">
    <location>
        <begin position="449"/>
        <end position="502"/>
    </location>
</feature>
<dbReference type="GO" id="GO:0000460">
    <property type="term" value="P:maturation of 5.8S rRNA"/>
    <property type="evidence" value="ECO:0007669"/>
    <property type="project" value="TreeGrafter"/>
</dbReference>
<feature type="compositionally biased region" description="Basic and acidic residues" evidence="5">
    <location>
        <begin position="349"/>
        <end position="364"/>
    </location>
</feature>
<evidence type="ECO:0000256" key="5">
    <source>
        <dbReference type="SAM" id="MobiDB-lite"/>
    </source>
</evidence>
<keyword evidence="4" id="KW-0067">ATP-binding</keyword>
<dbReference type="EMBL" id="PITI01001900">
    <property type="protein sequence ID" value="TBT99651.1"/>
    <property type="molecule type" value="Genomic_DNA"/>
</dbReference>
<feature type="region of interest" description="Disordered" evidence="5">
    <location>
        <begin position="630"/>
        <end position="710"/>
    </location>
</feature>
<organism evidence="7 8">
    <name type="scientific">Hamiltosporidium magnivora</name>
    <dbReference type="NCBI Taxonomy" id="148818"/>
    <lineage>
        <taxon>Eukaryota</taxon>
        <taxon>Fungi</taxon>
        <taxon>Fungi incertae sedis</taxon>
        <taxon>Microsporidia</taxon>
        <taxon>Dubosqiidae</taxon>
        <taxon>Hamiltosporidium</taxon>
    </lineage>
</organism>
<evidence type="ECO:0000256" key="1">
    <source>
        <dbReference type="ARBA" id="ARBA00022741"/>
    </source>
</evidence>
<dbReference type="PANTHER" id="PTHR12131:SF7">
    <property type="entry name" value="EXOSOME RNA HELICASE MTR4"/>
    <property type="match status" value="1"/>
</dbReference>
<evidence type="ECO:0000256" key="4">
    <source>
        <dbReference type="ARBA" id="ARBA00022840"/>
    </source>
</evidence>
<dbReference type="Gene3D" id="1.10.3380.30">
    <property type="match status" value="1"/>
</dbReference>
<dbReference type="InterPro" id="IPR001650">
    <property type="entry name" value="Helicase_C-like"/>
</dbReference>
<keyword evidence="2" id="KW-0378">Hydrolase</keyword>
<dbReference type="STRING" id="148818.A0A4V2JUC4"/>
<dbReference type="GO" id="GO:0016787">
    <property type="term" value="F:hydrolase activity"/>
    <property type="evidence" value="ECO:0007669"/>
    <property type="project" value="UniProtKB-KW"/>
</dbReference>
<feature type="non-terminal residue" evidence="7">
    <location>
        <position position="1"/>
    </location>
</feature>
<evidence type="ECO:0000313" key="7">
    <source>
        <dbReference type="EMBL" id="TBT99651.1"/>
    </source>
</evidence>
<dbReference type="GO" id="GO:0006401">
    <property type="term" value="P:RNA catabolic process"/>
    <property type="evidence" value="ECO:0007669"/>
    <property type="project" value="UniProtKB-ARBA"/>
</dbReference>
<keyword evidence="8" id="KW-1185">Reference proteome</keyword>
<proteinExistence type="predicted"/>
<evidence type="ECO:0000313" key="8">
    <source>
        <dbReference type="Proteomes" id="UP000291404"/>
    </source>
</evidence>
<accession>A0A4V2JUC4</accession>
<feature type="region of interest" description="Disordered" evidence="5">
    <location>
        <begin position="433"/>
        <end position="502"/>
    </location>
</feature>
<dbReference type="SMART" id="SM01142">
    <property type="entry name" value="DSHCT"/>
    <property type="match status" value="1"/>
</dbReference>
<name>A0A4V2JUC4_9MICR</name>
<dbReference type="Pfam" id="PF00271">
    <property type="entry name" value="Helicase_C"/>
    <property type="match status" value="1"/>
</dbReference>
<protein>
    <submittedName>
        <fullName evidence="7">DSHCT domain-containing RNA helicase</fullName>
    </submittedName>
</protein>
<feature type="compositionally biased region" description="Polar residues" evidence="5">
    <location>
        <begin position="1"/>
        <end position="42"/>
    </location>
</feature>
<dbReference type="InterPro" id="IPR027417">
    <property type="entry name" value="P-loop_NTPase"/>
</dbReference>
<dbReference type="SMART" id="SM00490">
    <property type="entry name" value="HELICc"/>
    <property type="match status" value="1"/>
</dbReference>
<dbReference type="SUPFAM" id="SSF52540">
    <property type="entry name" value="P-loop containing nucleoside triphosphate hydrolases"/>
    <property type="match status" value="1"/>
</dbReference>
<feature type="compositionally biased region" description="Gly residues" evidence="5">
    <location>
        <begin position="337"/>
        <end position="347"/>
    </location>
</feature>
<dbReference type="VEuPathDB" id="MicrosporidiaDB:CWI39_1298p0020"/>
<dbReference type="PANTHER" id="PTHR12131">
    <property type="entry name" value="ATP-DEPENDENT RNA AND DNA HELICASE"/>
    <property type="match status" value="1"/>
</dbReference>
<dbReference type="CDD" id="cd18795">
    <property type="entry name" value="SF2_C_Ski2"/>
    <property type="match status" value="1"/>
</dbReference>
<feature type="region of interest" description="Disordered" evidence="5">
    <location>
        <begin position="337"/>
        <end position="371"/>
    </location>
</feature>
<gene>
    <name evidence="7" type="ORF">CWI36_1900p0010</name>
</gene>
<sequence>GVNTSTNKQQGVNNLSNKQQGVNISTNKQQGLNNLSNKQHPSNPTHTHTTNPTNTNTTNNTFFDRKAFTSVVKSIKRSKRIESKNIFQITETLIQNNNLPAIFFSFSRKDCEKHALSIEQDFLNSEEKKMIKIIFSNALSTLRTEDRNLPLITNILPLLMKGIGIHHSGLLPILKEVIEILFQENLLKILFATETFSIGLNMPAKTVIFTSLYKFDGILKRILSSGEYIQMSGRAGRRGLDDKGIVIVMLGDTIEEEEGVKLFSGVCDRLDSAFYLSYNMVLNLMRVEGLDPLFLLGRSFYHFQNIYKREEVFKEIKKIRHIIDKYECISGGCGGGSGDKGSGGSGDSGSRDSISRDNGRDSISRDSSNTNTNNNTNIYTLLCLERERLLIERSVSLQEVFKPYLKVGRLLNIFIPREGATLFINAIIITGGDSSRDSGRDKGRDSGKGRVNNNHISNTTNPISNNTNPNNNPISNTNLISNSNPISNNNNNNPNTNTNTNTLSVHAFMRGGIKRMQINKTCINNIYDIRVKEDFIFKENNKIPFINIKSEYDYKIYEIESEINRYESGIESKGYESKGYESKGYESKGYESISKGCYLCGREYIVSKCIEGICYDPIAEYDSMDSVLDSNRDRDMDSNSRDSSSRDSSIRDRDSNRYDNTNNNLYNTTTTNNNLYNTTNTNKRSNTNNNNVYTNNNTNTPNNTPTTPTPLKHFRLLYSKNLIIRKYNTLNSLNEIYHMEDCKKMISVLRRLEYCDINNKVLVKGRVACEISSSDELILTEMIFNGDFISLGVDEIVPLLSCMVFSEWEENNDLELSEQNNKTYRLLKGTVDKISKVMSECGLYVDIQCYYKRFSYELMDVVRMWVLGFTFSEICCKTNVFEGSIIRCFRRLEELMRQLSCAARGIGNSELEGIFSLGVSKIKRDIVFAMDKEGYSVSKIDSMIR</sequence>
<dbReference type="AlphaFoldDB" id="A0A4V2JUC4"/>
<evidence type="ECO:0000259" key="6">
    <source>
        <dbReference type="PROSITE" id="PS51194"/>
    </source>
</evidence>
<dbReference type="GO" id="GO:0005524">
    <property type="term" value="F:ATP binding"/>
    <property type="evidence" value="ECO:0007669"/>
    <property type="project" value="UniProtKB-KW"/>
</dbReference>
<feature type="compositionally biased region" description="Basic and acidic residues" evidence="5">
    <location>
        <begin position="630"/>
        <end position="657"/>
    </location>
</feature>
<dbReference type="GO" id="GO:0005634">
    <property type="term" value="C:nucleus"/>
    <property type="evidence" value="ECO:0007669"/>
    <property type="project" value="TreeGrafter"/>
</dbReference>
<dbReference type="VEuPathDB" id="MicrosporidiaDB:CWI36_1900p0010"/>
<dbReference type="GO" id="GO:0004386">
    <property type="term" value="F:helicase activity"/>
    <property type="evidence" value="ECO:0007669"/>
    <property type="project" value="UniProtKB-KW"/>
</dbReference>
<evidence type="ECO:0000256" key="2">
    <source>
        <dbReference type="ARBA" id="ARBA00022801"/>
    </source>
</evidence>
<feature type="compositionally biased region" description="Low complexity" evidence="5">
    <location>
        <begin position="43"/>
        <end position="61"/>
    </location>
</feature>
<dbReference type="InterPro" id="IPR050699">
    <property type="entry name" value="RNA-DNA_Helicase"/>
</dbReference>
<reference evidence="7 8" key="1">
    <citation type="submission" date="2017-12" db="EMBL/GenBank/DDBJ databases">
        <authorList>
            <person name="Pombert J.-F."/>
            <person name="Haag K.L."/>
            <person name="Ebert D."/>
        </authorList>
    </citation>
    <scope>NUCLEOTIDE SEQUENCE [LARGE SCALE GENOMIC DNA]</scope>
    <source>
        <strain evidence="7">BE-OM-2</strain>
    </source>
</reference>
<feature type="compositionally biased region" description="Basic and acidic residues" evidence="5">
    <location>
        <begin position="434"/>
        <end position="448"/>
    </location>
</feature>
<dbReference type="PROSITE" id="PS51194">
    <property type="entry name" value="HELICASE_CTER"/>
    <property type="match status" value="1"/>
</dbReference>